<dbReference type="InterPro" id="IPR006616">
    <property type="entry name" value="DM9_repeat"/>
</dbReference>
<dbReference type="PANTHER" id="PTHR31649:SF1">
    <property type="entry name" value="FARNESOIC ACID O-METHYL TRANSFERASE DOMAIN-CONTAINING PROTEIN"/>
    <property type="match status" value="1"/>
</dbReference>
<dbReference type="Proteomes" id="UP000663880">
    <property type="component" value="Unassembled WGS sequence"/>
</dbReference>
<keyword evidence="2" id="KW-1185">Reference proteome</keyword>
<dbReference type="OrthoDB" id="1925699at2759"/>
<organism evidence="1 2">
    <name type="scientific">Pieris macdunnoughi</name>
    <dbReference type="NCBI Taxonomy" id="345717"/>
    <lineage>
        <taxon>Eukaryota</taxon>
        <taxon>Metazoa</taxon>
        <taxon>Ecdysozoa</taxon>
        <taxon>Arthropoda</taxon>
        <taxon>Hexapoda</taxon>
        <taxon>Insecta</taxon>
        <taxon>Pterygota</taxon>
        <taxon>Neoptera</taxon>
        <taxon>Endopterygota</taxon>
        <taxon>Lepidoptera</taxon>
        <taxon>Glossata</taxon>
        <taxon>Ditrysia</taxon>
        <taxon>Papilionoidea</taxon>
        <taxon>Pieridae</taxon>
        <taxon>Pierinae</taxon>
        <taxon>Pieris</taxon>
    </lineage>
</organism>
<dbReference type="AlphaFoldDB" id="A0A821NMS0"/>
<proteinExistence type="predicted"/>
<dbReference type="SMART" id="SM00696">
    <property type="entry name" value="DM9"/>
    <property type="match status" value="2"/>
</dbReference>
<name>A0A821NMS0_9NEOP</name>
<reference evidence="1" key="1">
    <citation type="submission" date="2021-02" db="EMBL/GenBank/DDBJ databases">
        <authorList>
            <person name="Steward A R."/>
        </authorList>
    </citation>
    <scope>NUCLEOTIDE SEQUENCE</scope>
</reference>
<dbReference type="EMBL" id="CAJOBZ010000005">
    <property type="protein sequence ID" value="CAF4789257.1"/>
    <property type="molecule type" value="Genomic_DNA"/>
</dbReference>
<accession>A0A821NMS0</accession>
<comment type="caution">
    <text evidence="1">The sequence shown here is derived from an EMBL/GenBank/DDBJ whole genome shotgun (WGS) entry which is preliminary data.</text>
</comment>
<gene>
    <name evidence="1" type="ORF">PMACD_LOCUS2791</name>
</gene>
<evidence type="ECO:0000313" key="2">
    <source>
        <dbReference type="Proteomes" id="UP000663880"/>
    </source>
</evidence>
<evidence type="ECO:0000313" key="1">
    <source>
        <dbReference type="EMBL" id="CAF4789257.1"/>
    </source>
</evidence>
<sequence length="327" mass="37587">MQKNDVSMSIEIPYKLYKADAGGYKFSLKPNLQLENHNFQPALHLIDKHCPHDKLYEVQFNYDKHTVYITTGEGILTSLPLPDEFSDFNEVEVWMTWIKKDICVGSKNKTFFTYPRNITGGKSADKFIGYIKFETNYGFDWKVHESPEVYKMPLEKNLKGGKLHWVSIEDHKLPQDAMIGGFEKNPIYIARAMYSGSLCPGKYVPEEGKAYVAWGGEEHEKSNFQILCGYNAKWVLCSDDNIPENAFVAGTSEIQNEPLYIGRAFIDYKLIVGKVHMLYKTCYLPYQGEEIEVQDYEILLDLSIKPKGYPCRGKCKVNVFNKDLTCI</sequence>
<dbReference type="Pfam" id="PF11901">
    <property type="entry name" value="DM9"/>
    <property type="match status" value="1"/>
</dbReference>
<dbReference type="PANTHER" id="PTHR31649">
    <property type="entry name" value="AGAP009604-PA"/>
    <property type="match status" value="1"/>
</dbReference>
<protein>
    <submittedName>
        <fullName evidence="1">Uncharacterized protein</fullName>
    </submittedName>
</protein>